<dbReference type="Gene3D" id="3.40.50.300">
    <property type="entry name" value="P-loop containing nucleotide triphosphate hydrolases"/>
    <property type="match status" value="2"/>
</dbReference>
<dbReference type="PROSITE" id="PS51192">
    <property type="entry name" value="HELICASE_ATP_BIND_1"/>
    <property type="match status" value="1"/>
</dbReference>
<evidence type="ECO:0000256" key="3">
    <source>
        <dbReference type="ARBA" id="ARBA00022722"/>
    </source>
</evidence>
<dbReference type="SMART" id="SM00490">
    <property type="entry name" value="HELICc"/>
    <property type="match status" value="1"/>
</dbReference>
<dbReference type="SMART" id="SM00487">
    <property type="entry name" value="DEXDc"/>
    <property type="match status" value="1"/>
</dbReference>
<keyword evidence="8" id="KW-0067">ATP-binding</keyword>
<dbReference type="InterPro" id="IPR050079">
    <property type="entry name" value="DEAD_box_RNA_helicase"/>
</dbReference>
<feature type="domain" description="HTH araC/xylS-type" evidence="11">
    <location>
        <begin position="1"/>
        <end position="20"/>
    </location>
</feature>
<dbReference type="PANTHER" id="PTHR47959:SF16">
    <property type="entry name" value="CRISPR-ASSOCIATED NUCLEASE_HELICASE CAS3-RELATED"/>
    <property type="match status" value="1"/>
</dbReference>
<evidence type="ECO:0000259" key="12">
    <source>
        <dbReference type="PROSITE" id="PS51192"/>
    </source>
</evidence>
<dbReference type="GO" id="GO:0003700">
    <property type="term" value="F:DNA-binding transcription factor activity"/>
    <property type="evidence" value="ECO:0007669"/>
    <property type="project" value="InterPro"/>
</dbReference>
<dbReference type="Proteomes" id="UP000230956">
    <property type="component" value="Unassembled WGS sequence"/>
</dbReference>
<comment type="similarity">
    <text evidence="1">In the N-terminal section; belongs to the CRISPR-associated nuclease Cas3-HD family.</text>
</comment>
<evidence type="ECO:0000259" key="13">
    <source>
        <dbReference type="PROSITE" id="PS51643"/>
    </source>
</evidence>
<evidence type="ECO:0000256" key="8">
    <source>
        <dbReference type="ARBA" id="ARBA00022840"/>
    </source>
</evidence>
<dbReference type="InterPro" id="IPR027417">
    <property type="entry name" value="P-loop_NTPase"/>
</dbReference>
<dbReference type="Pfam" id="PF00270">
    <property type="entry name" value="DEAD"/>
    <property type="match status" value="1"/>
</dbReference>
<dbReference type="InterPro" id="IPR001650">
    <property type="entry name" value="Helicase_C-like"/>
</dbReference>
<keyword evidence="6" id="KW-0378">Hydrolase</keyword>
<evidence type="ECO:0000313" key="14">
    <source>
        <dbReference type="EMBL" id="PIZ38862.1"/>
    </source>
</evidence>
<evidence type="ECO:0000256" key="6">
    <source>
        <dbReference type="ARBA" id="ARBA00022801"/>
    </source>
</evidence>
<accession>A0A2M7T7X4</accession>
<dbReference type="GO" id="GO:0003724">
    <property type="term" value="F:RNA helicase activity"/>
    <property type="evidence" value="ECO:0007669"/>
    <property type="project" value="TreeGrafter"/>
</dbReference>
<dbReference type="GO" id="GO:0005524">
    <property type="term" value="F:ATP binding"/>
    <property type="evidence" value="ECO:0007669"/>
    <property type="project" value="UniProtKB-KW"/>
</dbReference>
<dbReference type="InterPro" id="IPR006474">
    <property type="entry name" value="Helicase_Cas3_CRISPR-ass_core"/>
</dbReference>
<keyword evidence="5" id="KW-0547">Nucleotide-binding</keyword>
<comment type="caution">
    <text evidence="14">The sequence shown here is derived from an EMBL/GenBank/DDBJ whole genome shotgun (WGS) entry which is preliminary data.</text>
</comment>
<dbReference type="InterPro" id="IPR018060">
    <property type="entry name" value="HTH_AraC"/>
</dbReference>
<dbReference type="EMBL" id="PFNG01000135">
    <property type="protein sequence ID" value="PIZ38862.1"/>
    <property type="molecule type" value="Genomic_DNA"/>
</dbReference>
<dbReference type="InterPro" id="IPR038257">
    <property type="entry name" value="CRISPR-assoc_Cas3_HD_sf"/>
</dbReference>
<evidence type="ECO:0000259" key="11">
    <source>
        <dbReference type="PROSITE" id="PS01124"/>
    </source>
</evidence>
<dbReference type="InterPro" id="IPR006483">
    <property type="entry name" value="CRISPR-assoc_Cas3_HD"/>
</dbReference>
<comment type="similarity">
    <text evidence="2">In the central section; belongs to the CRISPR-associated helicase Cas3 family.</text>
</comment>
<evidence type="ECO:0000313" key="15">
    <source>
        <dbReference type="Proteomes" id="UP000230956"/>
    </source>
</evidence>
<dbReference type="SUPFAM" id="SSF52540">
    <property type="entry name" value="P-loop containing nucleoside triphosphate hydrolases"/>
    <property type="match status" value="1"/>
</dbReference>
<comment type="similarity">
    <text evidence="10">Belongs to the DEAD box helicase family.</text>
</comment>
<evidence type="ECO:0000256" key="4">
    <source>
        <dbReference type="ARBA" id="ARBA00022723"/>
    </source>
</evidence>
<gene>
    <name evidence="14" type="primary">cas3</name>
    <name evidence="14" type="ORF">COY37_05695</name>
</gene>
<feature type="domain" description="Helicase ATP-binding" evidence="12">
    <location>
        <begin position="22"/>
        <end position="226"/>
    </location>
</feature>
<dbReference type="Gene3D" id="1.10.3210.30">
    <property type="match status" value="1"/>
</dbReference>
<keyword evidence="9" id="KW-0051">Antiviral defense</keyword>
<feature type="domain" description="HD Cas3-type" evidence="13">
    <location>
        <begin position="570"/>
        <end position="786"/>
    </location>
</feature>
<proteinExistence type="inferred from homology"/>
<evidence type="ECO:0000256" key="9">
    <source>
        <dbReference type="ARBA" id="ARBA00023118"/>
    </source>
</evidence>
<dbReference type="RefSeq" id="WP_286678670.1">
    <property type="nucleotide sequence ID" value="NZ_MNXI01000096.1"/>
</dbReference>
<keyword evidence="4" id="KW-0479">Metal-binding</keyword>
<keyword evidence="7" id="KW-0347">Helicase</keyword>
<keyword evidence="3" id="KW-0540">Nuclease</keyword>
<dbReference type="InterPro" id="IPR011545">
    <property type="entry name" value="DEAD/DEAH_box_helicase_dom"/>
</dbReference>
<dbReference type="PROSITE" id="PS01124">
    <property type="entry name" value="HTH_ARAC_FAMILY_2"/>
    <property type="match status" value="1"/>
</dbReference>
<evidence type="ECO:0000256" key="7">
    <source>
        <dbReference type="ARBA" id="ARBA00022806"/>
    </source>
</evidence>
<organism evidence="14 15">
    <name type="scientific">Candidatus Aquicultor secundus</name>
    <dbReference type="NCBI Taxonomy" id="1973895"/>
    <lineage>
        <taxon>Bacteria</taxon>
        <taxon>Bacillati</taxon>
        <taxon>Actinomycetota</taxon>
        <taxon>Candidatus Aquicultoria</taxon>
        <taxon>Candidatus Aquicultorales</taxon>
        <taxon>Candidatus Aquicultoraceae</taxon>
        <taxon>Candidatus Aquicultor</taxon>
    </lineage>
</organism>
<protein>
    <submittedName>
        <fullName evidence="14">CRISPR-associated helicase Cas3</fullName>
    </submittedName>
</protein>
<dbReference type="AlphaFoldDB" id="A0A2M7T7X4"/>
<dbReference type="GO" id="GO:0016787">
    <property type="term" value="F:hydrolase activity"/>
    <property type="evidence" value="ECO:0007669"/>
    <property type="project" value="UniProtKB-KW"/>
</dbReference>
<dbReference type="CDD" id="cd09641">
    <property type="entry name" value="Cas3''_I"/>
    <property type="match status" value="1"/>
</dbReference>
<sequence length="794" mass="87918">MFSATFKKLTGFTPYRYQERVADAIISGRNVLLIAPTGSGKTWAAVAPFIHARFARASDAGNRRPCFADRLIYALPLRTLASSLHADVVRAAKEAFGEENIAISGKDRGYRQHSKLYITIQTGESQDDPLFAGDIVFTTIDQLLSSYINMPLSLPRRLSNINAGALVGAQIVLDEFHLLEAEKSLSTAIEMIDRLNSLVKVVIMTATLSNAGCQQLASILEAEKVELKDDERLMLPAESKRKRDWFFTGTPIDVSSVASVHKHRTIALCNTVNRAQALYLNIKETASSGTDVLLLHSRFYPDDRANIESEIIRRFGKNAQAQDDSIILVTTQVIEAGMDISCDTLHTEIAPINSLVQRAGRCARYGGKGDVYIYELPEPAKAAPYNQGLIDETRNILPPARAIIDFAQERDLIDAVHGKPESSFVEGFSVHSHRKRVAAAMAGDDSGAVRALIRDIDSVQIIVAANPSSIEFSFKKWPMSLSVPRFTLKKALKGTSGQAWLAELNDSDDDVWAGISWRQIENSKKDVAGAWYVVLHPNLASYSSKLGLTLGVSGSAPKVRYLGRPPIPLYRYKMETFKEHSERSLNAFERISQFYERGLNDLALLLNVSDEELRWLSGVLISLHDTGKLSVGWQSFAKAWQLKKNTKSAPQEPLAHTDYDPVKDAALMRSMPQRPPHAAEGAFALAGWLFSGAELAPGIATAAMTAVARHHSGRTSSVRQFEFIKEVEKVIGDTVNGNITGLRAPHDLVECKKFSEELINPLLDEDELYLPLYWYLVRLVRLCDQLATKEVNLR</sequence>
<evidence type="ECO:0000256" key="10">
    <source>
        <dbReference type="ARBA" id="ARBA00038437"/>
    </source>
</evidence>
<dbReference type="GO" id="GO:0005829">
    <property type="term" value="C:cytosol"/>
    <property type="evidence" value="ECO:0007669"/>
    <property type="project" value="TreeGrafter"/>
</dbReference>
<dbReference type="GO" id="GO:0004518">
    <property type="term" value="F:nuclease activity"/>
    <property type="evidence" value="ECO:0007669"/>
    <property type="project" value="UniProtKB-KW"/>
</dbReference>
<dbReference type="PROSITE" id="PS51643">
    <property type="entry name" value="HD_CAS3"/>
    <property type="match status" value="1"/>
</dbReference>
<dbReference type="Pfam" id="PF22590">
    <property type="entry name" value="Cas3-like_C_2"/>
    <property type="match status" value="1"/>
</dbReference>
<dbReference type="InterPro" id="IPR014001">
    <property type="entry name" value="Helicase_ATP-bd"/>
</dbReference>
<evidence type="ECO:0000256" key="1">
    <source>
        <dbReference type="ARBA" id="ARBA00006847"/>
    </source>
</evidence>
<dbReference type="NCBIfam" id="TIGR01587">
    <property type="entry name" value="cas3_core"/>
    <property type="match status" value="1"/>
</dbReference>
<dbReference type="GO" id="GO:0046872">
    <property type="term" value="F:metal ion binding"/>
    <property type="evidence" value="ECO:0007669"/>
    <property type="project" value="UniProtKB-KW"/>
</dbReference>
<dbReference type="InterPro" id="IPR054712">
    <property type="entry name" value="Cas3-like_dom"/>
</dbReference>
<dbReference type="GO" id="GO:0051607">
    <property type="term" value="P:defense response to virus"/>
    <property type="evidence" value="ECO:0007669"/>
    <property type="project" value="UniProtKB-KW"/>
</dbReference>
<name>A0A2M7T7X4_9ACTN</name>
<reference evidence="15" key="1">
    <citation type="submission" date="2017-09" db="EMBL/GenBank/DDBJ databases">
        <title>Depth-based differentiation of microbial function through sediment-hosted aquifers and enrichment of novel symbionts in the deep terrestrial subsurface.</title>
        <authorList>
            <person name="Probst A.J."/>
            <person name="Ladd B."/>
            <person name="Jarett J.K."/>
            <person name="Geller-Mcgrath D.E."/>
            <person name="Sieber C.M.K."/>
            <person name="Emerson J.B."/>
            <person name="Anantharaman K."/>
            <person name="Thomas B.C."/>
            <person name="Malmstrom R."/>
            <person name="Stieglmeier M."/>
            <person name="Klingl A."/>
            <person name="Woyke T."/>
            <person name="Ryan C.M."/>
            <person name="Banfield J.F."/>
        </authorList>
    </citation>
    <scope>NUCLEOTIDE SEQUENCE [LARGE SCALE GENOMIC DNA]</scope>
</reference>
<dbReference type="Pfam" id="PF18019">
    <property type="entry name" value="Cas3_HD"/>
    <property type="match status" value="1"/>
</dbReference>
<dbReference type="PANTHER" id="PTHR47959">
    <property type="entry name" value="ATP-DEPENDENT RNA HELICASE RHLE-RELATED"/>
    <property type="match status" value="1"/>
</dbReference>
<evidence type="ECO:0000256" key="2">
    <source>
        <dbReference type="ARBA" id="ARBA00009046"/>
    </source>
</evidence>
<dbReference type="GO" id="GO:0043565">
    <property type="term" value="F:sequence-specific DNA binding"/>
    <property type="evidence" value="ECO:0007669"/>
    <property type="project" value="InterPro"/>
</dbReference>
<evidence type="ECO:0000256" key="5">
    <source>
        <dbReference type="ARBA" id="ARBA00022741"/>
    </source>
</evidence>